<dbReference type="PANTHER" id="PTHR38248:SF2">
    <property type="entry name" value="FUNK1 11"/>
    <property type="match status" value="1"/>
</dbReference>
<dbReference type="EMBL" id="RWJN01000619">
    <property type="protein sequence ID" value="TCD60312.1"/>
    <property type="molecule type" value="Genomic_DNA"/>
</dbReference>
<feature type="compositionally biased region" description="Polar residues" evidence="1">
    <location>
        <begin position="1"/>
        <end position="11"/>
    </location>
</feature>
<gene>
    <name evidence="3" type="ORF">EIP91_010361</name>
</gene>
<proteinExistence type="predicted"/>
<feature type="domain" description="Fungal-type protein kinase" evidence="2">
    <location>
        <begin position="204"/>
        <end position="570"/>
    </location>
</feature>
<feature type="region of interest" description="Disordered" evidence="1">
    <location>
        <begin position="760"/>
        <end position="815"/>
    </location>
</feature>
<organism evidence="3 4">
    <name type="scientific">Steccherinum ochraceum</name>
    <dbReference type="NCBI Taxonomy" id="92696"/>
    <lineage>
        <taxon>Eukaryota</taxon>
        <taxon>Fungi</taxon>
        <taxon>Dikarya</taxon>
        <taxon>Basidiomycota</taxon>
        <taxon>Agaricomycotina</taxon>
        <taxon>Agaricomycetes</taxon>
        <taxon>Polyporales</taxon>
        <taxon>Steccherinaceae</taxon>
        <taxon>Steccherinum</taxon>
    </lineage>
</organism>
<dbReference type="OrthoDB" id="2791154at2759"/>
<evidence type="ECO:0000313" key="4">
    <source>
        <dbReference type="Proteomes" id="UP000292702"/>
    </source>
</evidence>
<name>A0A4R0R0P6_9APHY</name>
<dbReference type="STRING" id="92696.A0A4R0R0P6"/>
<protein>
    <recommendedName>
        <fullName evidence="2">Fungal-type protein kinase domain-containing protein</fullName>
    </recommendedName>
</protein>
<keyword evidence="4" id="KW-1185">Reference proteome</keyword>
<dbReference type="InterPro" id="IPR011009">
    <property type="entry name" value="Kinase-like_dom_sf"/>
</dbReference>
<feature type="region of interest" description="Disordered" evidence="1">
    <location>
        <begin position="1"/>
        <end position="33"/>
    </location>
</feature>
<dbReference type="Proteomes" id="UP000292702">
    <property type="component" value="Unassembled WGS sequence"/>
</dbReference>
<evidence type="ECO:0000256" key="1">
    <source>
        <dbReference type="SAM" id="MobiDB-lite"/>
    </source>
</evidence>
<comment type="caution">
    <text evidence="3">The sequence shown here is derived from an EMBL/GenBank/DDBJ whole genome shotgun (WGS) entry which is preliminary data.</text>
</comment>
<feature type="compositionally biased region" description="Basic and acidic residues" evidence="1">
    <location>
        <begin position="796"/>
        <end position="805"/>
    </location>
</feature>
<dbReference type="InterPro" id="IPR040976">
    <property type="entry name" value="Pkinase_fungal"/>
</dbReference>
<sequence>MSSTPPNSVTSGEAAVRAAATPLTVKHPDRRKGLQHVRNHLDGNMTNEGRYVEVTWDNFMKTYVPPTTKKFKDEDVHIDLENFKVSGGTSSDEKACYPPTCDFISKAIGGGRLECKDIADWPDKSLMNLPDKDSRRADIGLFMKRDRARWQDAKFSPGHIRIAGRRVYAARNCIAYITVLGEVKLREPGFGLKKGDALLNPSEGAERTRGQIADYVTEILTRQHRTSIFTFYIYKRTARIMRWDRTGCIVSEVIDLETDPKKFFEFFFRIAHATDVQLGHDPTATVQKNLANNANYKSLQKQLQALPSESRLTPYIKEALSGDLWPLYQLDVPEKDDPTSSRPFLVRNLSAYSSSPTGRCTKGFIAYDVQEKDFCFLKDSWAARSPSIHSELAVYKRLEPHGIEGIATVRCGGDLTITPGENDFQTTKTQDHDGAKQFLPRYHTRLVLNEIGIPLKDYLSSWELCAVVFAALLAHCQAWLLAAILHRDISDGNVLIREVTRKDEEGNVVTEIGALLIDWDLCKYREELDNGPTQKNRSGTWRFLSALLLNYPLKGNDVADDIEAFMHLLIVFGLRYHDHTSSRKPDGLRNTLSVYDECTYVDGYWVGSETKLTNIQAGVLPCRLTDTEAGKDGFRSLLEGLAQACKTHYGSLDWQDLKRYALPSSSEKAKADAQASIAQSAIKTSSISRLLSLGASVVGPQPTAAATSQAPSLPSAPKQPLLNTHNAFVKIFTDALGNPDAWDSEDKRDDQFKRIEWKSETSNSMSRSRKSTKRTVEAVYTPSPLGQPESDLPEESAPKRRKDGDAVAEPETTLG</sequence>
<dbReference type="SUPFAM" id="SSF56112">
    <property type="entry name" value="Protein kinase-like (PK-like)"/>
    <property type="match status" value="1"/>
</dbReference>
<dbReference type="PANTHER" id="PTHR38248">
    <property type="entry name" value="FUNK1 6"/>
    <property type="match status" value="1"/>
</dbReference>
<dbReference type="Pfam" id="PF17667">
    <property type="entry name" value="Pkinase_fungal"/>
    <property type="match status" value="1"/>
</dbReference>
<evidence type="ECO:0000259" key="2">
    <source>
        <dbReference type="Pfam" id="PF17667"/>
    </source>
</evidence>
<evidence type="ECO:0000313" key="3">
    <source>
        <dbReference type="EMBL" id="TCD60312.1"/>
    </source>
</evidence>
<dbReference type="Gene3D" id="1.10.510.10">
    <property type="entry name" value="Transferase(Phosphotransferase) domain 1"/>
    <property type="match status" value="1"/>
</dbReference>
<accession>A0A4R0R0P6</accession>
<reference evidence="3 4" key="1">
    <citation type="submission" date="2018-11" db="EMBL/GenBank/DDBJ databases">
        <title>Genome assembly of Steccherinum ochraceum LE-BIN_3174, the white-rot fungus of the Steccherinaceae family (The Residual Polyporoid clade, Polyporales, Basidiomycota).</title>
        <authorList>
            <person name="Fedorova T.V."/>
            <person name="Glazunova O.A."/>
            <person name="Landesman E.O."/>
            <person name="Moiseenko K.V."/>
            <person name="Psurtseva N.V."/>
            <person name="Savinova O.S."/>
            <person name="Shakhova N.V."/>
            <person name="Tyazhelova T.V."/>
            <person name="Vasina D.V."/>
        </authorList>
    </citation>
    <scope>NUCLEOTIDE SEQUENCE [LARGE SCALE GENOMIC DNA]</scope>
    <source>
        <strain evidence="3 4">LE-BIN_3174</strain>
    </source>
</reference>
<dbReference type="AlphaFoldDB" id="A0A4R0R0P6"/>